<accession>A0ABT1UHS2</accession>
<dbReference type="InterPro" id="IPR032710">
    <property type="entry name" value="NTF2-like_dom_sf"/>
</dbReference>
<dbReference type="RefSeq" id="WP_256611058.1">
    <property type="nucleotide sequence ID" value="NZ_JANIBM010000012.1"/>
</dbReference>
<dbReference type="Pfam" id="PF12680">
    <property type="entry name" value="SnoaL_2"/>
    <property type="match status" value="1"/>
</dbReference>
<dbReference type="Gene3D" id="3.10.450.50">
    <property type="match status" value="1"/>
</dbReference>
<sequence length="131" mass="14312">MLTQPQADKLADAWLQAWNSRDLARIMEHYADAIEFRSPFIVKLMDIADGSLHGKAALAAYFAQGLAKFPELHFTLLQVLPGVGSVTLLYRSVNDLMAAETMEIDAAGKICRVMAHYCDPVAASRGASLES</sequence>
<organism evidence="2 3">
    <name type="scientific">Methylomonas aurea</name>
    <dbReference type="NCBI Taxonomy" id="2952224"/>
    <lineage>
        <taxon>Bacteria</taxon>
        <taxon>Pseudomonadati</taxon>
        <taxon>Pseudomonadota</taxon>
        <taxon>Gammaproteobacteria</taxon>
        <taxon>Methylococcales</taxon>
        <taxon>Methylococcaceae</taxon>
        <taxon>Methylomonas</taxon>
    </lineage>
</organism>
<evidence type="ECO:0000313" key="2">
    <source>
        <dbReference type="EMBL" id="MCQ8181770.1"/>
    </source>
</evidence>
<protein>
    <submittedName>
        <fullName evidence="2">Nuclear transport factor 2 family protein</fullName>
    </submittedName>
</protein>
<name>A0ABT1UHS2_9GAMM</name>
<keyword evidence="3" id="KW-1185">Reference proteome</keyword>
<dbReference type="InterPro" id="IPR037401">
    <property type="entry name" value="SnoaL-like"/>
</dbReference>
<reference evidence="2 3" key="1">
    <citation type="submission" date="2022-07" db="EMBL/GenBank/DDBJ databases">
        <title>Methylomonas rivi sp. nov., Methylomonas rosea sp. nov., Methylomonas aureus sp. nov. and Methylomonas subterranea sp. nov., four novel methanotrophs isolated from a freshwater creek and the deep terrestrial subsurface.</title>
        <authorList>
            <person name="Abin C."/>
            <person name="Sankaranarayanan K."/>
            <person name="Garner C."/>
            <person name="Sindelar R."/>
            <person name="Kotary K."/>
            <person name="Garner R."/>
            <person name="Barclay S."/>
            <person name="Lawson P."/>
            <person name="Krumholz L."/>
        </authorList>
    </citation>
    <scope>NUCLEOTIDE SEQUENCE [LARGE SCALE GENOMIC DNA]</scope>
    <source>
        <strain evidence="2 3">SURF-1</strain>
    </source>
</reference>
<dbReference type="EMBL" id="JANIBM010000012">
    <property type="protein sequence ID" value="MCQ8181770.1"/>
    <property type="molecule type" value="Genomic_DNA"/>
</dbReference>
<dbReference type="Proteomes" id="UP001524569">
    <property type="component" value="Unassembled WGS sequence"/>
</dbReference>
<proteinExistence type="predicted"/>
<evidence type="ECO:0000313" key="3">
    <source>
        <dbReference type="Proteomes" id="UP001524569"/>
    </source>
</evidence>
<feature type="domain" description="SnoaL-like" evidence="1">
    <location>
        <begin position="12"/>
        <end position="91"/>
    </location>
</feature>
<comment type="caution">
    <text evidence="2">The sequence shown here is derived from an EMBL/GenBank/DDBJ whole genome shotgun (WGS) entry which is preliminary data.</text>
</comment>
<dbReference type="SUPFAM" id="SSF54427">
    <property type="entry name" value="NTF2-like"/>
    <property type="match status" value="1"/>
</dbReference>
<gene>
    <name evidence="2" type="ORF">NP603_11675</name>
</gene>
<evidence type="ECO:0000259" key="1">
    <source>
        <dbReference type="Pfam" id="PF12680"/>
    </source>
</evidence>